<feature type="chain" id="PRO_5047055970" evidence="1">
    <location>
        <begin position="30"/>
        <end position="1393"/>
    </location>
</feature>
<sequence>MNAKSLLRHTKKNVAFIMVFLWTAFSINAQCPTISDPTPPPICDASGFTFNDLNAYATDAGNGIVWYDSASGGSAYNASQLVLEGTYYADDNSGTCGVRSSIVVDFQVDASGQVLDRIYCSNDNATIQDYIDDVLQSSIPSGGSVQVYNDFNLTNLANPTDAIPTGASNYYIVFVDNGGCESQQEIGQVGVFTAPVDPTPPTPQDFCIDSNPTVGDLDPGTAATNFNWYTSLDGSGDPILPALPFSASLIDGNTYYVQVDDVFCVSNPVAVIVNIDNPVDPGTPGVREFCNNNIPSSDFDLFDYLNGTPENTGTWSGPLTTSGGHLGTVNVSTLTTPGDYIFTYTVTDGGFCPDQTATVTITIYEAFTSGTSVSGTPICEVNLPSAFDLFTLLENEDPNGQWTQGTLSTDPIVSSPIDLTGLAPGIYSFTYTQNVSPNPCPEESTTVQVEVLEDPEAGTPTNPSPFCENDLVANSPFDLFGQLSGNDVGGTWSDDNSTGALSTSDVDLTLLTIGSYDFTYSVTAANGCTDDALVTITIVDAPESGTVNGSAPFCEGSAPSAFNLFDLLDNEDQTGTWFVGTDNLGAVTANPVDLSGLTNGTYSFTYDVDVIGSCDDVLVTVDVIINALPNTGTANNPLPFCENDPALTNTAFDLFSILSGPFDAGGTWSDDDSTGTLVTANEINLSLLGIGVYNFTYSITDANSCTNSTTVTITIVPAPESGTPVTSFPEFCLAEITAAQSVDLFDLLEGEDQLGVWNDDSLSGMLTGNTVTIDGLGAGTYNFTYDVNAIGSCDDVDVTVSITINDTAAPTAITPQEFCDAATVSDLVATGTNIQWYDEAAGGSPLVGTTSLVDGETYYATQTDATTSCESSIRFEVIAEIYQSPNPGNPSATGISACNNDNNIDLNNGLDGTQDTGGVWQDTDGTGALTGNIFDATGLAAGDYQFTYFVAATSPCVDDSTTITVRIDTPLDAGTDGTLDDCSNNGTTDLFTRLGGSPDTGGTWSPALTSGTGVFDPLVDVQGTYTYTLTNACGTSTSEVVVSITQAPYAGADDSVSICVIDGVTDLFPLLGSGAQSGGIWSPALASGTANFDPSVDASGVYTYTVLATGFCTVDSSAQITVTVNDSSAPTVIDPNPGFCLIDNPTVSDLDSALTITGTIIWYEDAALTTVASATDTLVNGEDYYASQTNSSGCESSTSTSAITVTINDAPTPTLINSNQELCINDGPTIAELSSNINESTSAQYNLVWYDSETGGSVISSSSILNNGVTYYAVLVDIATGCESSLRLAITPDLTACGKLVIPDGFSPNGDGVNDTFDIDNLEILYPNFEIEIFNRYGNMVYKGNANSPRFDGKSNQSGTLGNGDLPVGVYFYIFNFNDGINKPEEGRLYLSR</sequence>
<keyword evidence="1" id="KW-0732">Signal</keyword>
<comment type="caution">
    <text evidence="3">The sequence shown here is derived from an EMBL/GenBank/DDBJ whole genome shotgun (WGS) entry which is preliminary data.</text>
</comment>
<dbReference type="Proteomes" id="UP001165381">
    <property type="component" value="Unassembled WGS sequence"/>
</dbReference>
<proteinExistence type="predicted"/>
<keyword evidence="4" id="KW-1185">Reference proteome</keyword>
<protein>
    <submittedName>
        <fullName evidence="3">Gliding motility-associated C-terminal domain-containing protein</fullName>
    </submittedName>
</protein>
<name>A0ABT0QEE1_9FLAO</name>
<dbReference type="RefSeq" id="WP_249973055.1">
    <property type="nucleotide sequence ID" value="NZ_JAMFLZ010000004.1"/>
</dbReference>
<dbReference type="InterPro" id="IPR002126">
    <property type="entry name" value="Cadherin-like_dom"/>
</dbReference>
<evidence type="ECO:0000256" key="1">
    <source>
        <dbReference type="SAM" id="SignalP"/>
    </source>
</evidence>
<dbReference type="Pfam" id="PF13585">
    <property type="entry name" value="CHU_C"/>
    <property type="match status" value="1"/>
</dbReference>
<reference evidence="3" key="1">
    <citation type="submission" date="2022-05" db="EMBL/GenBank/DDBJ databases">
        <authorList>
            <person name="Park J.-S."/>
        </authorList>
    </citation>
    <scope>NUCLEOTIDE SEQUENCE</scope>
    <source>
        <strain evidence="3">2012CJ34-3</strain>
    </source>
</reference>
<dbReference type="InterPro" id="IPR026341">
    <property type="entry name" value="T9SS_type_B"/>
</dbReference>
<gene>
    <name evidence="3" type="ORF">M3P09_10200</name>
</gene>
<dbReference type="EMBL" id="JAMFLZ010000004">
    <property type="protein sequence ID" value="MCL6295366.1"/>
    <property type="molecule type" value="Genomic_DNA"/>
</dbReference>
<evidence type="ECO:0000313" key="3">
    <source>
        <dbReference type="EMBL" id="MCL6295366.1"/>
    </source>
</evidence>
<feature type="signal peptide" evidence="1">
    <location>
        <begin position="1"/>
        <end position="29"/>
    </location>
</feature>
<dbReference type="PROSITE" id="PS50268">
    <property type="entry name" value="CADHERIN_2"/>
    <property type="match status" value="1"/>
</dbReference>
<organism evidence="3 4">
    <name type="scientific">Jejuia spongiicola</name>
    <dbReference type="NCBI Taxonomy" id="2942207"/>
    <lineage>
        <taxon>Bacteria</taxon>
        <taxon>Pseudomonadati</taxon>
        <taxon>Bacteroidota</taxon>
        <taxon>Flavobacteriia</taxon>
        <taxon>Flavobacteriales</taxon>
        <taxon>Flavobacteriaceae</taxon>
        <taxon>Jejuia</taxon>
    </lineage>
</organism>
<accession>A0ABT0QEE1</accession>
<evidence type="ECO:0000313" key="4">
    <source>
        <dbReference type="Proteomes" id="UP001165381"/>
    </source>
</evidence>
<feature type="domain" description="Cadherin" evidence="2">
    <location>
        <begin position="655"/>
        <end position="731"/>
    </location>
</feature>
<dbReference type="NCBIfam" id="TIGR04131">
    <property type="entry name" value="Bac_Flav_CTERM"/>
    <property type="match status" value="1"/>
</dbReference>
<evidence type="ECO:0000259" key="2">
    <source>
        <dbReference type="PROSITE" id="PS50268"/>
    </source>
</evidence>